<dbReference type="GO" id="GO:0016887">
    <property type="term" value="F:ATP hydrolysis activity"/>
    <property type="evidence" value="ECO:0007669"/>
    <property type="project" value="InterPro"/>
</dbReference>
<evidence type="ECO:0000256" key="3">
    <source>
        <dbReference type="ARBA" id="ARBA00022741"/>
    </source>
</evidence>
<keyword evidence="2" id="KW-0813">Transport</keyword>
<evidence type="ECO:0000256" key="2">
    <source>
        <dbReference type="ARBA" id="ARBA00022448"/>
    </source>
</evidence>
<protein>
    <submittedName>
        <fullName evidence="6">ABC transporter ATP-binding protein</fullName>
    </submittedName>
</protein>
<evidence type="ECO:0000313" key="7">
    <source>
        <dbReference type="Proteomes" id="UP000298381"/>
    </source>
</evidence>
<dbReference type="InterPro" id="IPR017871">
    <property type="entry name" value="ABC_transporter-like_CS"/>
</dbReference>
<dbReference type="Gene3D" id="3.40.50.300">
    <property type="entry name" value="P-loop containing nucleotide triphosphate hydrolases"/>
    <property type="match status" value="1"/>
</dbReference>
<comment type="caution">
    <text evidence="6">The sequence shown here is derived from an EMBL/GenBank/DDBJ whole genome shotgun (WGS) entry which is preliminary data.</text>
</comment>
<evidence type="ECO:0000256" key="4">
    <source>
        <dbReference type="ARBA" id="ARBA00022840"/>
    </source>
</evidence>
<evidence type="ECO:0000313" key="6">
    <source>
        <dbReference type="EMBL" id="TFZ41197.1"/>
    </source>
</evidence>
<dbReference type="InterPro" id="IPR003439">
    <property type="entry name" value="ABC_transporter-like_ATP-bd"/>
</dbReference>
<sequence length="226" mass="24975">MNKLIEAKDLNVNYGEEKVLIDVSFTIYENDFIGLVGENGSGKTTLVKALLGIIPSTSGSINFIGNKNKMTIGYLPQILVTGNIKFPALVHEIVGLGLLGNKKYPKKITKTDMEKIEDTLTKVGAIDLKNKRIGDLSGGQQQKVLLARALVNNPNLLVLDEPTSALDPKAREEIFDIIDKVNKMGTAILLVSHDVQSLMKRAKKIMLIDRKILYYGLSQDFNQNSY</sequence>
<dbReference type="EMBL" id="SRIB01000003">
    <property type="protein sequence ID" value="TFZ41197.1"/>
    <property type="molecule type" value="Genomic_DNA"/>
</dbReference>
<dbReference type="OrthoDB" id="9806726at2"/>
<gene>
    <name evidence="6" type="ORF">E4100_03605</name>
</gene>
<feature type="domain" description="ABC transporter" evidence="5">
    <location>
        <begin position="5"/>
        <end position="226"/>
    </location>
</feature>
<keyword evidence="7" id="KW-1185">Reference proteome</keyword>
<dbReference type="PANTHER" id="PTHR42734">
    <property type="entry name" value="METAL TRANSPORT SYSTEM ATP-BINDING PROTEIN TM_0124-RELATED"/>
    <property type="match status" value="1"/>
</dbReference>
<dbReference type="CDD" id="cd03235">
    <property type="entry name" value="ABC_Metallic_Cations"/>
    <property type="match status" value="1"/>
</dbReference>
<accession>A0A4Z0D8I0</accession>
<dbReference type="Proteomes" id="UP000298381">
    <property type="component" value="Unassembled WGS sequence"/>
</dbReference>
<dbReference type="PROSITE" id="PS00211">
    <property type="entry name" value="ABC_TRANSPORTER_1"/>
    <property type="match status" value="1"/>
</dbReference>
<dbReference type="PROSITE" id="PS50893">
    <property type="entry name" value="ABC_TRANSPORTER_2"/>
    <property type="match status" value="1"/>
</dbReference>
<dbReference type="GO" id="GO:0005524">
    <property type="term" value="F:ATP binding"/>
    <property type="evidence" value="ECO:0007669"/>
    <property type="project" value="UniProtKB-KW"/>
</dbReference>
<dbReference type="InterPro" id="IPR027417">
    <property type="entry name" value="P-loop_NTPase"/>
</dbReference>
<name>A0A4Z0D8I0_9FIRM</name>
<evidence type="ECO:0000259" key="5">
    <source>
        <dbReference type="PROSITE" id="PS50893"/>
    </source>
</evidence>
<dbReference type="PANTHER" id="PTHR42734:SF17">
    <property type="entry name" value="METAL TRANSPORT SYSTEM ATP-BINDING PROTEIN TM_0124-RELATED"/>
    <property type="match status" value="1"/>
</dbReference>
<comment type="similarity">
    <text evidence="1">Belongs to the ABC transporter superfamily.</text>
</comment>
<evidence type="ECO:0000256" key="1">
    <source>
        <dbReference type="ARBA" id="ARBA00005417"/>
    </source>
</evidence>
<reference evidence="6 7" key="1">
    <citation type="submission" date="2019-03" db="EMBL/GenBank/DDBJ databases">
        <title>Draft genome sequence data and analysis of a Fermenting Bacterium, Soehngenia longevitae strain 1933PT, isolated from petroleum reservoir in Azerbaijan.</title>
        <authorList>
            <person name="Grouzdev D.S."/>
            <person name="Bidzhieva S.K."/>
            <person name="Sokolova D.S."/>
            <person name="Tourova T.P."/>
            <person name="Poltaraus A.B."/>
            <person name="Nazina T.N."/>
        </authorList>
    </citation>
    <scope>NUCLEOTIDE SEQUENCE [LARGE SCALE GENOMIC DNA]</scope>
    <source>
        <strain evidence="6 7">1933P</strain>
    </source>
</reference>
<proteinExistence type="inferred from homology"/>
<dbReference type="AlphaFoldDB" id="A0A4Z0D8I0"/>
<keyword evidence="3" id="KW-0547">Nucleotide-binding</keyword>
<organism evidence="6 7">
    <name type="scientific">Soehngenia longivitae</name>
    <dbReference type="NCBI Taxonomy" id="2562294"/>
    <lineage>
        <taxon>Bacteria</taxon>
        <taxon>Bacillati</taxon>
        <taxon>Bacillota</taxon>
        <taxon>Tissierellia</taxon>
        <taxon>Tissierellales</taxon>
        <taxon>Tissierellaceae</taxon>
        <taxon>Soehngenia</taxon>
    </lineage>
</organism>
<keyword evidence="4 6" id="KW-0067">ATP-binding</keyword>
<dbReference type="InterPro" id="IPR003593">
    <property type="entry name" value="AAA+_ATPase"/>
</dbReference>
<dbReference type="InterPro" id="IPR050153">
    <property type="entry name" value="Metal_Ion_Import_ABC"/>
</dbReference>
<dbReference type="SUPFAM" id="SSF52540">
    <property type="entry name" value="P-loop containing nucleoside triphosphate hydrolases"/>
    <property type="match status" value="1"/>
</dbReference>
<dbReference type="Pfam" id="PF00005">
    <property type="entry name" value="ABC_tran"/>
    <property type="match status" value="1"/>
</dbReference>
<dbReference type="SMART" id="SM00382">
    <property type="entry name" value="AAA"/>
    <property type="match status" value="1"/>
</dbReference>
<dbReference type="RefSeq" id="WP_135270678.1">
    <property type="nucleotide sequence ID" value="NZ_SRIB01000003.1"/>
</dbReference>